<keyword evidence="2" id="KW-0378">Hydrolase</keyword>
<dbReference type="InterPro" id="IPR025938">
    <property type="entry name" value="RRXRR_dom"/>
</dbReference>
<proteinExistence type="predicted"/>
<dbReference type="Gene3D" id="1.10.30.50">
    <property type="match status" value="1"/>
</dbReference>
<dbReference type="GO" id="GO:0003676">
    <property type="term" value="F:nucleic acid binding"/>
    <property type="evidence" value="ECO:0007669"/>
    <property type="project" value="InterPro"/>
</dbReference>
<gene>
    <name evidence="2" type="ORF">NO713_03233</name>
</gene>
<feature type="domain" description="HNH nuclease" evidence="1">
    <location>
        <begin position="184"/>
        <end position="235"/>
    </location>
</feature>
<dbReference type="GO" id="GO:0008270">
    <property type="term" value="F:zinc ion binding"/>
    <property type="evidence" value="ECO:0007669"/>
    <property type="project" value="InterPro"/>
</dbReference>
<dbReference type="InterPro" id="IPR002711">
    <property type="entry name" value="HNH"/>
</dbReference>
<keyword evidence="3" id="KW-1185">Reference proteome</keyword>
<dbReference type="NCBIfam" id="NF040563">
    <property type="entry name" value="guided_IscB"/>
    <property type="match status" value="1"/>
</dbReference>
<dbReference type="GO" id="GO:0004519">
    <property type="term" value="F:endonuclease activity"/>
    <property type="evidence" value="ECO:0007669"/>
    <property type="project" value="UniProtKB-KW"/>
</dbReference>
<dbReference type="Pfam" id="PF14239">
    <property type="entry name" value="RRXRR"/>
    <property type="match status" value="1"/>
</dbReference>
<accession>A0A9W4CMX7</accession>
<dbReference type="EMBL" id="LR882967">
    <property type="protein sequence ID" value="CAD5961553.1"/>
    <property type="molecule type" value="Genomic_DNA"/>
</dbReference>
<dbReference type="CDD" id="cd00085">
    <property type="entry name" value="HNHc"/>
    <property type="match status" value="1"/>
</dbReference>
<sequence length="425" mass="48167">MSNYVFVIDTNKQPQTPIHPAQARLLLNQGQAAVYRCYPFTLILKESKPKPKIEPIPLKIDPGSKTTGIALVQGNKVIWGAELTHRGQVIKMSLESRRSLRRSRRNRHTRYRQARFLNRKRREGWLAPSLQHRVETTLTWVNKLIKFAPISSIVQELVKFDLQQLENPEISGIEYQQGELQGYEVRQYLLEKWSRKCAYCGIENVPLEVEHIHPKSKGGTDRISNLCLACHDCNQKKGSQDIQDFMSGKPDLLQRILRQAKQPLKDAAAVNSTRGSLFNRLKETGLSVSTGSGGLTKFNRTRLNLPKTHWLDAACVGKVEALRVLTNKPLLIKATGHGSRQMCRTDKFGFPSRYVPRFKFVKGFQTGDIVKAVVTKGKKIGTYFGRIAVRSSGSFNITRKAAIIQGISYKYCTTIHKKDGYLYAT</sequence>
<dbReference type="InterPro" id="IPR052892">
    <property type="entry name" value="NA-targeting_endonuclease"/>
</dbReference>
<dbReference type="AlphaFoldDB" id="A0A9W4CMX7"/>
<evidence type="ECO:0000313" key="2">
    <source>
        <dbReference type="EMBL" id="CAD5961553.1"/>
    </source>
</evidence>
<dbReference type="InterPro" id="IPR003615">
    <property type="entry name" value="HNH_nuc"/>
</dbReference>
<organism evidence="2 3">
    <name type="scientific">Planktothrix pseudagardhii</name>
    <dbReference type="NCBI Taxonomy" id="132604"/>
    <lineage>
        <taxon>Bacteria</taxon>
        <taxon>Bacillati</taxon>
        <taxon>Cyanobacteriota</taxon>
        <taxon>Cyanophyceae</taxon>
        <taxon>Oscillatoriophycideae</taxon>
        <taxon>Oscillatoriales</taxon>
        <taxon>Microcoleaceae</taxon>
        <taxon>Planktothrix</taxon>
    </lineage>
</organism>
<keyword evidence="2" id="KW-0540">Nuclease</keyword>
<keyword evidence="2" id="KW-0255">Endonuclease</keyword>
<reference evidence="2" key="1">
    <citation type="submission" date="2020-09" db="EMBL/GenBank/DDBJ databases">
        <authorList>
            <person name="Blom J."/>
        </authorList>
    </citation>
    <scope>NUCLEOTIDE SEQUENCE</scope>
    <source>
        <strain evidence="2">No.713</strain>
    </source>
</reference>
<dbReference type="RefSeq" id="WP_254174173.1">
    <property type="nucleotide sequence ID" value="NZ_LR882967.1"/>
</dbReference>
<evidence type="ECO:0000259" key="1">
    <source>
        <dbReference type="SMART" id="SM00507"/>
    </source>
</evidence>
<protein>
    <submittedName>
        <fullName evidence="2">HNH endonuclease</fullName>
    </submittedName>
</protein>
<dbReference type="PANTHER" id="PTHR33877">
    <property type="entry name" value="SLL1193 PROTEIN"/>
    <property type="match status" value="1"/>
</dbReference>
<dbReference type="Pfam" id="PF01844">
    <property type="entry name" value="HNH"/>
    <property type="match status" value="1"/>
</dbReference>
<dbReference type="SMART" id="SM00507">
    <property type="entry name" value="HNHc"/>
    <property type="match status" value="1"/>
</dbReference>
<evidence type="ECO:0000313" key="3">
    <source>
        <dbReference type="Proteomes" id="UP001153719"/>
    </source>
</evidence>
<dbReference type="InterPro" id="IPR047693">
    <property type="entry name" value="RNA-guided_IscB-like"/>
</dbReference>
<name>A0A9W4CMX7_9CYAN</name>
<dbReference type="PANTHER" id="PTHR33877:SF1">
    <property type="entry name" value="TYPE IV METHYL-DIRECTED RESTRICTION ENZYME ECOKMCRA"/>
    <property type="match status" value="1"/>
</dbReference>
<dbReference type="Proteomes" id="UP001153719">
    <property type="component" value="Chromosome"/>
</dbReference>
<dbReference type="KEGG" id="ppsu:NO713_03233"/>